<comment type="catalytic activity">
    <reaction evidence="1">
        <text>Hydrolyzes Xaa-Pro-|- bonds to release unblocked, N-terminal dipeptides from substrates including Ala-Pro-|-p-nitroanilide and (sequentially) Tyr-Pro-|-Phe-Pro-|-Gly-Pro-|-Ile.</text>
        <dbReference type="EC" id="3.4.14.11"/>
    </reaction>
</comment>
<evidence type="ECO:0000256" key="8">
    <source>
        <dbReference type="ARBA" id="ARBA00030045"/>
    </source>
</evidence>
<evidence type="ECO:0000256" key="3">
    <source>
        <dbReference type="ARBA" id="ARBA00012463"/>
    </source>
</evidence>
<dbReference type="NCBIfam" id="NF003780">
    <property type="entry name" value="PRK05371.1-1"/>
    <property type="match status" value="1"/>
</dbReference>
<dbReference type="EC" id="3.4.14.11" evidence="3"/>
<comment type="similarity">
    <text evidence="2">Belongs to the peptidase S15 family.</text>
</comment>
<keyword evidence="12" id="KW-1185">Reference proteome</keyword>
<evidence type="ECO:0000259" key="10">
    <source>
        <dbReference type="SMART" id="SM00939"/>
    </source>
</evidence>
<dbReference type="SUPFAM" id="SSF49785">
    <property type="entry name" value="Galactose-binding domain-like"/>
    <property type="match status" value="1"/>
</dbReference>
<dbReference type="Proteomes" id="UP001143474">
    <property type="component" value="Unassembled WGS sequence"/>
</dbReference>
<dbReference type="GO" id="GO:0008236">
    <property type="term" value="F:serine-type peptidase activity"/>
    <property type="evidence" value="ECO:0007669"/>
    <property type="project" value="UniProtKB-KW"/>
</dbReference>
<dbReference type="AlphaFoldDB" id="A0A9W6I6N8"/>
<gene>
    <name evidence="11" type="primary">pepX_3</name>
    <name evidence="11" type="ORF">GCM10017600_60920</name>
</gene>
<dbReference type="SMART" id="SM00939">
    <property type="entry name" value="PepX_C"/>
    <property type="match status" value="1"/>
</dbReference>
<reference evidence="11" key="2">
    <citation type="submission" date="2023-01" db="EMBL/GenBank/DDBJ databases">
        <authorList>
            <person name="Sun Q."/>
            <person name="Evtushenko L."/>
        </authorList>
    </citation>
    <scope>NUCLEOTIDE SEQUENCE</scope>
    <source>
        <strain evidence="11">VKM Ac-2007</strain>
    </source>
</reference>
<dbReference type="Gene3D" id="2.60.120.260">
    <property type="entry name" value="Galactose-binding domain-like"/>
    <property type="match status" value="1"/>
</dbReference>
<keyword evidence="9" id="KW-0732">Signal</keyword>
<dbReference type="PRINTS" id="PR00923">
    <property type="entry name" value="LACTOPTASE"/>
</dbReference>
<name>A0A9W6I6N8_9ACTN</name>
<feature type="signal peptide" evidence="9">
    <location>
        <begin position="1"/>
        <end position="23"/>
    </location>
</feature>
<dbReference type="InterPro" id="IPR005674">
    <property type="entry name" value="CocE/Ser_esterase"/>
</dbReference>
<dbReference type="RefSeq" id="WP_271220992.1">
    <property type="nucleotide sequence ID" value="NZ_BAAAVD010000037.1"/>
</dbReference>
<evidence type="ECO:0000256" key="6">
    <source>
        <dbReference type="ARBA" id="ARBA00022801"/>
    </source>
</evidence>
<dbReference type="NCBIfam" id="TIGR00976">
    <property type="entry name" value="CocE_NonD"/>
    <property type="match status" value="1"/>
</dbReference>
<sequence length="639" mass="69510">MPQLRAVLIALAVIAAGTTPAHATATPSITVEHGRSQPVFSYADAVREHVYIESGADSDSDGRADRIRVDVIRPRESGPGLKVPVIINESPYYDNAGRGNEGERKVYDSAGNILKFPLFYDNYFVPRGYAVLNVDMNGTTRSDGCPDGGGRADVLSGKAVVDWLNGRATAYRADGSPAVADWTTGNTAMIGKSYDGTLANAVAATGVEGLKTIVPISAISSWYRYQRSNGVIYNYDYMSWLANYVDTDPDSKCAAARADMDARDGDATGNHNAFWAERDYIAGALADVSRVRASVFAVHTVNDLNVKPDNFSAWWKALAERNVPRKIWVGQYQHVDPFDFEGRRDLWVDTLHQWFDHWLLGVDNGVMRQPRADVQVGADRWITQRDWPAPFTLKVPFHPAADGSLGLAPARKGQKAVFTDIEQSEESMVADVGTAKPGRAAFTTGRLPADLRLSGTPVVDLRVALDRPTSNLTALIVDFGQDTRVDWRRGQGVATLSEESCHGESTPSDDACYKKVATNLATRPLEIVARGWIDVQNRDSLSDPAPLPRGTYGRVRWETLPQDYVFKKGHRLAVVLAGTDSTYSSEAATGATVTVDLARSEVVIPLVLSTLTGGDVPKDATAWRGPGQLTLPTPEHAFS</sequence>
<dbReference type="InterPro" id="IPR008979">
    <property type="entry name" value="Galactose-bd-like_sf"/>
</dbReference>
<feature type="domain" description="Xaa-Pro dipeptidyl-peptidase C-terminal" evidence="10">
    <location>
        <begin position="352"/>
        <end position="603"/>
    </location>
</feature>
<feature type="chain" id="PRO_5040866648" description="Xaa-Pro dipeptidyl-peptidase" evidence="9">
    <location>
        <begin position="24"/>
        <end position="639"/>
    </location>
</feature>
<reference evidence="11" key="1">
    <citation type="journal article" date="2014" name="Int. J. Syst. Evol. Microbiol.">
        <title>Complete genome sequence of Corynebacterium casei LMG S-19264T (=DSM 44701T), isolated from a smear-ripened cheese.</title>
        <authorList>
            <consortium name="US DOE Joint Genome Institute (JGI-PGF)"/>
            <person name="Walter F."/>
            <person name="Albersmeier A."/>
            <person name="Kalinowski J."/>
            <person name="Ruckert C."/>
        </authorList>
    </citation>
    <scope>NUCLEOTIDE SEQUENCE</scope>
    <source>
        <strain evidence="11">VKM Ac-2007</strain>
    </source>
</reference>
<evidence type="ECO:0000256" key="1">
    <source>
        <dbReference type="ARBA" id="ARBA00000123"/>
    </source>
</evidence>
<dbReference type="InterPro" id="IPR013736">
    <property type="entry name" value="Xaa-Pro_dipept_C"/>
</dbReference>
<evidence type="ECO:0000256" key="5">
    <source>
        <dbReference type="ARBA" id="ARBA00022670"/>
    </source>
</evidence>
<comment type="caution">
    <text evidence="11">The sequence shown here is derived from an EMBL/GenBank/DDBJ whole genome shotgun (WGS) entry which is preliminary data.</text>
</comment>
<evidence type="ECO:0000256" key="2">
    <source>
        <dbReference type="ARBA" id="ARBA00010819"/>
    </source>
</evidence>
<dbReference type="InterPro" id="IPR029058">
    <property type="entry name" value="AB_hydrolase_fold"/>
</dbReference>
<dbReference type="GO" id="GO:0006508">
    <property type="term" value="P:proteolysis"/>
    <property type="evidence" value="ECO:0007669"/>
    <property type="project" value="UniProtKB-KW"/>
</dbReference>
<dbReference type="InterPro" id="IPR000383">
    <property type="entry name" value="Xaa-Pro-like_dom"/>
</dbReference>
<evidence type="ECO:0000256" key="9">
    <source>
        <dbReference type="SAM" id="SignalP"/>
    </source>
</evidence>
<dbReference type="Gene3D" id="3.40.50.1820">
    <property type="entry name" value="alpha/beta hydrolase"/>
    <property type="match status" value="2"/>
</dbReference>
<keyword evidence="7" id="KW-0720">Serine protease</keyword>
<proteinExistence type="inferred from homology"/>
<keyword evidence="6" id="KW-0378">Hydrolase</keyword>
<dbReference type="Pfam" id="PF02129">
    <property type="entry name" value="Peptidase_S15"/>
    <property type="match status" value="1"/>
</dbReference>
<evidence type="ECO:0000256" key="4">
    <source>
        <dbReference type="ARBA" id="ARBA00022438"/>
    </source>
</evidence>
<dbReference type="EMBL" id="BSEV01000017">
    <property type="protein sequence ID" value="GLK12682.1"/>
    <property type="molecule type" value="Genomic_DNA"/>
</dbReference>
<dbReference type="InterPro" id="IPR008252">
    <property type="entry name" value="Pept_S15_Xpro"/>
</dbReference>
<dbReference type="SUPFAM" id="SSF53474">
    <property type="entry name" value="alpha/beta-Hydrolases"/>
    <property type="match status" value="1"/>
</dbReference>
<accession>A0A9W6I6N8</accession>
<dbReference type="GO" id="GO:0004177">
    <property type="term" value="F:aminopeptidase activity"/>
    <property type="evidence" value="ECO:0007669"/>
    <property type="project" value="UniProtKB-KW"/>
</dbReference>
<evidence type="ECO:0000313" key="11">
    <source>
        <dbReference type="EMBL" id="GLK12682.1"/>
    </source>
</evidence>
<protein>
    <recommendedName>
        <fullName evidence="3">Xaa-Pro dipeptidyl-peptidase</fullName>
        <ecNumber evidence="3">3.4.14.11</ecNumber>
    </recommendedName>
    <alternativeName>
        <fullName evidence="8">X-prolyl-dipeptidyl aminopeptidase</fullName>
    </alternativeName>
</protein>
<organism evidence="11 12">
    <name type="scientific">Streptosporangium carneum</name>
    <dbReference type="NCBI Taxonomy" id="47481"/>
    <lineage>
        <taxon>Bacteria</taxon>
        <taxon>Bacillati</taxon>
        <taxon>Actinomycetota</taxon>
        <taxon>Actinomycetes</taxon>
        <taxon>Streptosporangiales</taxon>
        <taxon>Streptosporangiaceae</taxon>
        <taxon>Streptosporangium</taxon>
    </lineage>
</organism>
<evidence type="ECO:0000313" key="12">
    <source>
        <dbReference type="Proteomes" id="UP001143474"/>
    </source>
</evidence>
<dbReference type="Pfam" id="PF08530">
    <property type="entry name" value="PepX_C"/>
    <property type="match status" value="1"/>
</dbReference>
<keyword evidence="5" id="KW-0645">Protease</keyword>
<dbReference type="GO" id="GO:0008239">
    <property type="term" value="F:dipeptidyl-peptidase activity"/>
    <property type="evidence" value="ECO:0007669"/>
    <property type="project" value="UniProtKB-EC"/>
</dbReference>
<evidence type="ECO:0000256" key="7">
    <source>
        <dbReference type="ARBA" id="ARBA00022825"/>
    </source>
</evidence>
<keyword evidence="4" id="KW-0031">Aminopeptidase</keyword>